<evidence type="ECO:0000256" key="1">
    <source>
        <dbReference type="SAM" id="Phobius"/>
    </source>
</evidence>
<evidence type="ECO:0000313" key="2">
    <source>
        <dbReference type="EMBL" id="MFC4072227.1"/>
    </source>
</evidence>
<dbReference type="Proteomes" id="UP001595867">
    <property type="component" value="Unassembled WGS sequence"/>
</dbReference>
<protein>
    <recommendedName>
        <fullName evidence="4">Band 7 domain-containing protein</fullName>
    </recommendedName>
</protein>
<dbReference type="RefSeq" id="WP_378073105.1">
    <property type="nucleotide sequence ID" value="NZ_JBHSBL010000032.1"/>
</dbReference>
<reference evidence="3" key="1">
    <citation type="journal article" date="2019" name="Int. J. Syst. Evol. Microbiol.">
        <title>The Global Catalogue of Microorganisms (GCM) 10K type strain sequencing project: providing services to taxonomists for standard genome sequencing and annotation.</title>
        <authorList>
            <consortium name="The Broad Institute Genomics Platform"/>
            <consortium name="The Broad Institute Genome Sequencing Center for Infectious Disease"/>
            <person name="Wu L."/>
            <person name="Ma J."/>
        </authorList>
    </citation>
    <scope>NUCLEOTIDE SEQUENCE [LARGE SCALE GENOMIC DNA]</scope>
    <source>
        <strain evidence="3">TBRC 5832</strain>
    </source>
</reference>
<proteinExistence type="predicted"/>
<keyword evidence="1" id="KW-0812">Transmembrane</keyword>
<dbReference type="EMBL" id="JBHSBL010000032">
    <property type="protein sequence ID" value="MFC4072227.1"/>
    <property type="molecule type" value="Genomic_DNA"/>
</dbReference>
<feature type="transmembrane region" description="Helical" evidence="1">
    <location>
        <begin position="39"/>
        <end position="61"/>
    </location>
</feature>
<feature type="transmembrane region" description="Helical" evidence="1">
    <location>
        <begin position="6"/>
        <end position="27"/>
    </location>
</feature>
<evidence type="ECO:0000313" key="3">
    <source>
        <dbReference type="Proteomes" id="UP001595867"/>
    </source>
</evidence>
<evidence type="ECO:0008006" key="4">
    <source>
        <dbReference type="Google" id="ProtNLM"/>
    </source>
</evidence>
<sequence length="300" mass="32161">MSGVLISLFVFGILLAGVALFALLAGVLGKTDKVRRPALATFSISLFLAVASIVTASITVVPTRNVGIVTSWNKPTGRTTGAGLQWTLPWQGIDEWDASGQTYAHLGDQCVWVTIAAQRRACIPVQIEWSAQAEKAPENWAAYREVGDKSRFEVFVERRVNPQINGAMTSIFASFDPLGAVDPASGDAPAPDLNKSFKDTLVTALNAELGDEIVVKSVAFESPRYDEPTTQAIAAYGQKILEARNLEIDKANAKTRAEITRTDASVDQVARCLQIAEKLGKEPGLCMGGAVSLTRPVQAD</sequence>
<organism evidence="2 3">
    <name type="scientific">Actinoplanes subglobosus</name>
    <dbReference type="NCBI Taxonomy" id="1547892"/>
    <lineage>
        <taxon>Bacteria</taxon>
        <taxon>Bacillati</taxon>
        <taxon>Actinomycetota</taxon>
        <taxon>Actinomycetes</taxon>
        <taxon>Micromonosporales</taxon>
        <taxon>Micromonosporaceae</taxon>
        <taxon>Actinoplanes</taxon>
    </lineage>
</organism>
<comment type="caution">
    <text evidence="2">The sequence shown here is derived from an EMBL/GenBank/DDBJ whole genome shotgun (WGS) entry which is preliminary data.</text>
</comment>
<name>A0ABV8J6X4_9ACTN</name>
<gene>
    <name evidence="2" type="ORF">ACFO0C_45460</name>
</gene>
<keyword evidence="1" id="KW-1133">Transmembrane helix</keyword>
<keyword evidence="1" id="KW-0472">Membrane</keyword>
<keyword evidence="3" id="KW-1185">Reference proteome</keyword>
<accession>A0ABV8J6X4</accession>